<sequence length="134" mass="14577">MAALKAADAIFGGREGEPPKMLTPLTGLPGRVLPSLVQEAAIPIHPANAAPKKTRRVRQSLKIAKSVSIEPGKLAQKAVTVTTAPAAQRTLECKQDILLDSSQRARRAIQKKWVLKTELKAGEKWKRRLSKAAR</sequence>
<evidence type="ECO:0000313" key="1">
    <source>
        <dbReference type="EMBL" id="AZG78823.1"/>
    </source>
</evidence>
<gene>
    <name evidence="1" type="ORF">EHO51_18475</name>
</gene>
<dbReference type="EMBL" id="CP034087">
    <property type="protein sequence ID" value="AZG78823.1"/>
    <property type="molecule type" value="Genomic_DNA"/>
</dbReference>
<keyword evidence="1" id="KW-0614">Plasmid</keyword>
<dbReference type="KEGG" id="mros:EHO51_18475"/>
<evidence type="ECO:0000313" key="2">
    <source>
        <dbReference type="Proteomes" id="UP000273982"/>
    </source>
</evidence>
<dbReference type="RefSeq" id="WP_124740333.1">
    <property type="nucleotide sequence ID" value="NZ_CP034087.1"/>
</dbReference>
<reference evidence="1 2" key="1">
    <citation type="submission" date="2018-11" db="EMBL/GenBank/DDBJ databases">
        <title>Genome squencing of methanotrophic bacteria isolated from alkaline groundwater in Korea.</title>
        <authorList>
            <person name="Nguyen L.N."/>
        </authorList>
    </citation>
    <scope>NUCLEOTIDE SEQUENCE [LARGE SCALE GENOMIC DNA]</scope>
    <source>
        <strain evidence="1 2">GW6</strain>
        <plasmid evidence="2">pgw6_1</plasmid>
    </source>
</reference>
<dbReference type="Proteomes" id="UP000273982">
    <property type="component" value="Plasmid pGW6_1"/>
</dbReference>
<accession>A0A3G8MA14</accession>
<dbReference type="AlphaFoldDB" id="A0A3G8MA14"/>
<geneLocation type="plasmid" evidence="2">
    <name>pgw6_1</name>
</geneLocation>
<organism evidence="1 2">
    <name type="scientific">Methylocystis rosea</name>
    <dbReference type="NCBI Taxonomy" id="173366"/>
    <lineage>
        <taxon>Bacteria</taxon>
        <taxon>Pseudomonadati</taxon>
        <taxon>Pseudomonadota</taxon>
        <taxon>Alphaproteobacteria</taxon>
        <taxon>Hyphomicrobiales</taxon>
        <taxon>Methylocystaceae</taxon>
        <taxon>Methylocystis</taxon>
    </lineage>
</organism>
<name>A0A3G8MA14_9HYPH</name>
<proteinExistence type="predicted"/>
<protein>
    <submittedName>
        <fullName evidence="1">Uncharacterized protein</fullName>
    </submittedName>
</protein>